<dbReference type="Proteomes" id="UP000265520">
    <property type="component" value="Unassembled WGS sequence"/>
</dbReference>
<feature type="compositionally biased region" description="Low complexity" evidence="1">
    <location>
        <begin position="8"/>
        <end position="19"/>
    </location>
</feature>
<reference evidence="2 3" key="1">
    <citation type="journal article" date="2018" name="Front. Plant Sci.">
        <title>Red Clover (Trifolium pratense) and Zigzag Clover (T. medium) - A Picture of Genomic Similarities and Differences.</title>
        <authorList>
            <person name="Dluhosova J."/>
            <person name="Istvanek J."/>
            <person name="Nedelnik J."/>
            <person name="Repkova J."/>
        </authorList>
    </citation>
    <scope>NUCLEOTIDE SEQUENCE [LARGE SCALE GENOMIC DNA]</scope>
    <source>
        <strain evidence="3">cv. 10/8</strain>
        <tissue evidence="2">Leaf</tissue>
    </source>
</reference>
<sequence>KVNPDQTPCAWRRPPARAAQSPEEILENRAMLRVAPALAARRADGRRIHRPNTHELCAAPKQAARRADGRRPNRPSCSLWNSAPNSKPTLV</sequence>
<feature type="compositionally biased region" description="Polar residues" evidence="1">
    <location>
        <begin position="75"/>
        <end position="91"/>
    </location>
</feature>
<feature type="region of interest" description="Disordered" evidence="1">
    <location>
        <begin position="50"/>
        <end position="91"/>
    </location>
</feature>
<keyword evidence="3" id="KW-1185">Reference proteome</keyword>
<evidence type="ECO:0000256" key="1">
    <source>
        <dbReference type="SAM" id="MobiDB-lite"/>
    </source>
</evidence>
<dbReference type="EMBL" id="LXQA010186872">
    <property type="protein sequence ID" value="MCI31408.1"/>
    <property type="molecule type" value="Genomic_DNA"/>
</dbReference>
<comment type="caution">
    <text evidence="2">The sequence shown here is derived from an EMBL/GenBank/DDBJ whole genome shotgun (WGS) entry which is preliminary data.</text>
</comment>
<evidence type="ECO:0000313" key="3">
    <source>
        <dbReference type="Proteomes" id="UP000265520"/>
    </source>
</evidence>
<accession>A0A392R477</accession>
<evidence type="ECO:0000313" key="2">
    <source>
        <dbReference type="EMBL" id="MCI31408.1"/>
    </source>
</evidence>
<name>A0A392R477_9FABA</name>
<organism evidence="2 3">
    <name type="scientific">Trifolium medium</name>
    <dbReference type="NCBI Taxonomy" id="97028"/>
    <lineage>
        <taxon>Eukaryota</taxon>
        <taxon>Viridiplantae</taxon>
        <taxon>Streptophyta</taxon>
        <taxon>Embryophyta</taxon>
        <taxon>Tracheophyta</taxon>
        <taxon>Spermatophyta</taxon>
        <taxon>Magnoliopsida</taxon>
        <taxon>eudicotyledons</taxon>
        <taxon>Gunneridae</taxon>
        <taxon>Pentapetalae</taxon>
        <taxon>rosids</taxon>
        <taxon>fabids</taxon>
        <taxon>Fabales</taxon>
        <taxon>Fabaceae</taxon>
        <taxon>Papilionoideae</taxon>
        <taxon>50 kb inversion clade</taxon>
        <taxon>NPAAA clade</taxon>
        <taxon>Hologalegina</taxon>
        <taxon>IRL clade</taxon>
        <taxon>Trifolieae</taxon>
        <taxon>Trifolium</taxon>
    </lineage>
</organism>
<protein>
    <submittedName>
        <fullName evidence="2">Uncharacterized protein</fullName>
    </submittedName>
</protein>
<feature type="non-terminal residue" evidence="2">
    <location>
        <position position="1"/>
    </location>
</feature>
<feature type="region of interest" description="Disordered" evidence="1">
    <location>
        <begin position="1"/>
        <end position="21"/>
    </location>
</feature>
<proteinExistence type="predicted"/>
<dbReference type="AlphaFoldDB" id="A0A392R477"/>